<comment type="caution">
    <text evidence="4">The sequence shown here is derived from an EMBL/GenBank/DDBJ whole genome shotgun (WGS) entry which is preliminary data.</text>
</comment>
<protein>
    <submittedName>
        <fullName evidence="4">CBS domain-containing protein</fullName>
    </submittedName>
</protein>
<name>A0A4R5CQP1_9ACTN</name>
<proteinExistence type="predicted"/>
<evidence type="ECO:0000256" key="1">
    <source>
        <dbReference type="ARBA" id="ARBA00023122"/>
    </source>
</evidence>
<keyword evidence="5" id="KW-1185">Reference proteome</keyword>
<dbReference type="SMART" id="SM00116">
    <property type="entry name" value="CBS"/>
    <property type="match status" value="2"/>
</dbReference>
<evidence type="ECO:0000313" key="4">
    <source>
        <dbReference type="EMBL" id="TDD99932.1"/>
    </source>
</evidence>
<organism evidence="4 5">
    <name type="scientific">Jiangella asiatica</name>
    <dbReference type="NCBI Taxonomy" id="2530372"/>
    <lineage>
        <taxon>Bacteria</taxon>
        <taxon>Bacillati</taxon>
        <taxon>Actinomycetota</taxon>
        <taxon>Actinomycetes</taxon>
        <taxon>Jiangellales</taxon>
        <taxon>Jiangellaceae</taxon>
        <taxon>Jiangella</taxon>
    </lineage>
</organism>
<accession>A0A4R5CQP1</accession>
<dbReference type="PANTHER" id="PTHR43080:SF2">
    <property type="entry name" value="CBS DOMAIN-CONTAINING PROTEIN"/>
    <property type="match status" value="1"/>
</dbReference>
<dbReference type="Proteomes" id="UP000294739">
    <property type="component" value="Unassembled WGS sequence"/>
</dbReference>
<dbReference type="InterPro" id="IPR051257">
    <property type="entry name" value="Diverse_CBS-Domain"/>
</dbReference>
<gene>
    <name evidence="4" type="ORF">E1269_27130</name>
</gene>
<dbReference type="EMBL" id="SMKZ01000058">
    <property type="protein sequence ID" value="TDD99932.1"/>
    <property type="molecule type" value="Genomic_DNA"/>
</dbReference>
<reference evidence="4 5" key="1">
    <citation type="submission" date="2019-03" db="EMBL/GenBank/DDBJ databases">
        <title>Draft genome sequences of novel Actinobacteria.</title>
        <authorList>
            <person name="Sahin N."/>
            <person name="Ay H."/>
            <person name="Saygin H."/>
        </authorList>
    </citation>
    <scope>NUCLEOTIDE SEQUENCE [LARGE SCALE GENOMIC DNA]</scope>
    <source>
        <strain evidence="4 5">5K138</strain>
    </source>
</reference>
<dbReference type="Gene3D" id="3.10.580.10">
    <property type="entry name" value="CBS-domain"/>
    <property type="match status" value="1"/>
</dbReference>
<sequence length="141" mass="15125">MTTRTVAEVMTEQVMSVPTTAPVRQAAEVMRDNDIGDVVVVDDGVVRGVLTDRDMVIRVLADNKEPNAVTVGEVYSANVVVAQADTTIDDAVRAMRDRAVRRLPVVDREGRPVGVVSIGDFARSEDPHSALADISDAPPNT</sequence>
<dbReference type="InterPro" id="IPR000644">
    <property type="entry name" value="CBS_dom"/>
</dbReference>
<evidence type="ECO:0000313" key="5">
    <source>
        <dbReference type="Proteomes" id="UP000294739"/>
    </source>
</evidence>
<dbReference type="PROSITE" id="PS51371">
    <property type="entry name" value="CBS"/>
    <property type="match status" value="2"/>
</dbReference>
<feature type="domain" description="CBS" evidence="3">
    <location>
        <begin position="75"/>
        <end position="134"/>
    </location>
</feature>
<dbReference type="InParanoid" id="A0A4R5CQP1"/>
<dbReference type="SUPFAM" id="SSF54631">
    <property type="entry name" value="CBS-domain pair"/>
    <property type="match status" value="1"/>
</dbReference>
<evidence type="ECO:0000259" key="3">
    <source>
        <dbReference type="PROSITE" id="PS51371"/>
    </source>
</evidence>
<dbReference type="AlphaFoldDB" id="A0A4R5CQP1"/>
<dbReference type="OrthoDB" id="9789996at2"/>
<keyword evidence="1 2" id="KW-0129">CBS domain</keyword>
<dbReference type="InterPro" id="IPR046342">
    <property type="entry name" value="CBS_dom_sf"/>
</dbReference>
<feature type="domain" description="CBS" evidence="3">
    <location>
        <begin position="10"/>
        <end position="65"/>
    </location>
</feature>
<evidence type="ECO:0000256" key="2">
    <source>
        <dbReference type="PROSITE-ProRule" id="PRU00703"/>
    </source>
</evidence>
<dbReference type="Pfam" id="PF00571">
    <property type="entry name" value="CBS"/>
    <property type="match status" value="2"/>
</dbReference>
<dbReference type="PANTHER" id="PTHR43080">
    <property type="entry name" value="CBS DOMAIN-CONTAINING PROTEIN CBSX3, MITOCHONDRIAL"/>
    <property type="match status" value="1"/>
</dbReference>